<comment type="similarity">
    <text evidence="1">Belongs to the AHA1 family.</text>
</comment>
<accession>A0A934NKR2</accession>
<evidence type="ECO:0000313" key="4">
    <source>
        <dbReference type="Proteomes" id="UP000662373"/>
    </source>
</evidence>
<sequence length="154" mass="18015">MEQKTKVFAEDGKQEIQITRHFDLPVESLYNAFVDKDLFAQWMGSDLIEFEFKQYGKYHFEKRNPKGDVIFNGKGTFHGFIPNTSIVRTFEMDVFSLPAQLEFLDFKSLTDETSKLTMHVIFKSVEIRNELLKKPFAQGLNMAHNKLEEIIKKV</sequence>
<dbReference type="InterPro" id="IPR013538">
    <property type="entry name" value="ASHA1/2-like_C"/>
</dbReference>
<protein>
    <submittedName>
        <fullName evidence="3">SRPBCC domain-containing protein</fullName>
    </submittedName>
</protein>
<name>A0A934NKR2_9FLAO</name>
<gene>
    <name evidence="3" type="ORF">JEM65_14925</name>
</gene>
<evidence type="ECO:0000256" key="1">
    <source>
        <dbReference type="ARBA" id="ARBA00006817"/>
    </source>
</evidence>
<reference evidence="3 4" key="1">
    <citation type="submission" date="2020-09" db="EMBL/GenBank/DDBJ databases">
        <title>Draft genome of Gelidibacter salicanalis PAMC21136.</title>
        <authorList>
            <person name="Park H."/>
        </authorList>
    </citation>
    <scope>NUCLEOTIDE SEQUENCE [LARGE SCALE GENOMIC DNA]</scope>
    <source>
        <strain evidence="3 4">PAMC21136</strain>
    </source>
</reference>
<feature type="domain" description="Activator of Hsp90 ATPase homologue 1/2-like C-terminal" evidence="2">
    <location>
        <begin position="23"/>
        <end position="151"/>
    </location>
</feature>
<dbReference type="Proteomes" id="UP000662373">
    <property type="component" value="Unassembled WGS sequence"/>
</dbReference>
<dbReference type="Pfam" id="PF08327">
    <property type="entry name" value="AHSA1"/>
    <property type="match status" value="1"/>
</dbReference>
<dbReference type="InterPro" id="IPR023393">
    <property type="entry name" value="START-like_dom_sf"/>
</dbReference>
<dbReference type="AlphaFoldDB" id="A0A934NKR2"/>
<evidence type="ECO:0000313" key="3">
    <source>
        <dbReference type="EMBL" id="MBJ7881927.1"/>
    </source>
</evidence>
<dbReference type="Gene3D" id="3.30.530.20">
    <property type="match status" value="1"/>
</dbReference>
<keyword evidence="4" id="KW-1185">Reference proteome</keyword>
<dbReference type="EMBL" id="JAEHJZ010000036">
    <property type="protein sequence ID" value="MBJ7881927.1"/>
    <property type="molecule type" value="Genomic_DNA"/>
</dbReference>
<dbReference type="SUPFAM" id="SSF55961">
    <property type="entry name" value="Bet v1-like"/>
    <property type="match status" value="1"/>
</dbReference>
<organism evidence="3 4">
    <name type="scientific">Gelidibacter salicanalis</name>
    <dbReference type="NCBI Taxonomy" id="291193"/>
    <lineage>
        <taxon>Bacteria</taxon>
        <taxon>Pseudomonadati</taxon>
        <taxon>Bacteroidota</taxon>
        <taxon>Flavobacteriia</taxon>
        <taxon>Flavobacteriales</taxon>
        <taxon>Flavobacteriaceae</taxon>
        <taxon>Gelidibacter</taxon>
    </lineage>
</organism>
<comment type="caution">
    <text evidence="3">The sequence shown here is derived from an EMBL/GenBank/DDBJ whole genome shotgun (WGS) entry which is preliminary data.</text>
</comment>
<proteinExistence type="inferred from homology"/>
<evidence type="ECO:0000259" key="2">
    <source>
        <dbReference type="Pfam" id="PF08327"/>
    </source>
</evidence>